<dbReference type="Pfam" id="PF08240">
    <property type="entry name" value="ADH_N"/>
    <property type="match status" value="1"/>
</dbReference>
<dbReference type="InterPro" id="IPR036291">
    <property type="entry name" value="NAD(P)-bd_dom_sf"/>
</dbReference>
<name>A0A2G8SJB1_9APHY</name>
<dbReference type="InterPro" id="IPR020843">
    <property type="entry name" value="ER"/>
</dbReference>
<evidence type="ECO:0000313" key="4">
    <source>
        <dbReference type="EMBL" id="PIL33841.1"/>
    </source>
</evidence>
<gene>
    <name evidence="4" type="ORF">GSI_03547</name>
</gene>
<reference evidence="4 5" key="1">
    <citation type="journal article" date="2015" name="Sci. Rep.">
        <title>Chromosome-level genome map provides insights into diverse defense mechanisms in the medicinal fungus Ganoderma sinense.</title>
        <authorList>
            <person name="Zhu Y."/>
            <person name="Xu J."/>
            <person name="Sun C."/>
            <person name="Zhou S."/>
            <person name="Xu H."/>
            <person name="Nelson D.R."/>
            <person name="Qian J."/>
            <person name="Song J."/>
            <person name="Luo H."/>
            <person name="Xiang L."/>
            <person name="Li Y."/>
            <person name="Xu Z."/>
            <person name="Ji A."/>
            <person name="Wang L."/>
            <person name="Lu S."/>
            <person name="Hayward A."/>
            <person name="Sun W."/>
            <person name="Li X."/>
            <person name="Schwartz D.C."/>
            <person name="Wang Y."/>
            <person name="Chen S."/>
        </authorList>
    </citation>
    <scope>NUCLEOTIDE SEQUENCE [LARGE SCALE GENOMIC DNA]</scope>
    <source>
        <strain evidence="4 5">ZZ0214-1</strain>
    </source>
</reference>
<dbReference type="GO" id="GO:0070402">
    <property type="term" value="F:NADPH binding"/>
    <property type="evidence" value="ECO:0007669"/>
    <property type="project" value="TreeGrafter"/>
</dbReference>
<dbReference type="InterPro" id="IPR011032">
    <property type="entry name" value="GroES-like_sf"/>
</dbReference>
<dbReference type="EMBL" id="AYKW01000006">
    <property type="protein sequence ID" value="PIL33841.1"/>
    <property type="molecule type" value="Genomic_DNA"/>
</dbReference>
<protein>
    <recommendedName>
        <fullName evidence="3">Enoyl reductase (ER) domain-containing protein</fullName>
    </recommendedName>
</protein>
<dbReference type="OrthoDB" id="48317at2759"/>
<dbReference type="SUPFAM" id="SSF51735">
    <property type="entry name" value="NAD(P)-binding Rossmann-fold domains"/>
    <property type="match status" value="1"/>
</dbReference>
<feature type="domain" description="Enoyl reductase (ER)" evidence="3">
    <location>
        <begin position="19"/>
        <end position="320"/>
    </location>
</feature>
<dbReference type="PANTHER" id="PTHR48106:SF13">
    <property type="entry name" value="QUINONE OXIDOREDUCTASE-RELATED"/>
    <property type="match status" value="1"/>
</dbReference>
<proteinExistence type="predicted"/>
<dbReference type="GO" id="GO:0005829">
    <property type="term" value="C:cytosol"/>
    <property type="evidence" value="ECO:0007669"/>
    <property type="project" value="TreeGrafter"/>
</dbReference>
<accession>A0A2G8SJB1</accession>
<dbReference type="InterPro" id="IPR013154">
    <property type="entry name" value="ADH-like_N"/>
</dbReference>
<evidence type="ECO:0000256" key="2">
    <source>
        <dbReference type="ARBA" id="ARBA00023002"/>
    </source>
</evidence>
<dbReference type="SMART" id="SM00829">
    <property type="entry name" value="PKS_ER"/>
    <property type="match status" value="1"/>
</dbReference>
<sequence length="325" mass="33897">MASTPLPSKIAAIGISQTGDVDVIQNLDLPFPSPTPTQFVIKVEYAGVNFLDVQLRNGNFPVPALPTALGVEAAGTIVALPTDPALLNSEAFQKRGFKLGGKVACFGLAAGTFAEYTLAAPPAVLPLPPSVPPRVGAASLVQGLTALTFASEPRGLCKQRGAVVIGTTSTAEKAAVAREHGADHVILYRDEDVAARVLEITEGSGVHAIFDGVGKDTFETNLKAIRAKGTIVAMGSASGRIAAFDPKLLYPKNVKFVYPSATMYVQDPENGRDYGQELVDLLASGAVKPVVGKEYPFTAEGVAQSQKDLAEGRSVGKLLIKVASE</sequence>
<dbReference type="GO" id="GO:0003960">
    <property type="term" value="F:quinone reductase (NADPH) activity"/>
    <property type="evidence" value="ECO:0007669"/>
    <property type="project" value="TreeGrafter"/>
</dbReference>
<keyword evidence="1" id="KW-0521">NADP</keyword>
<dbReference type="Gene3D" id="3.40.50.720">
    <property type="entry name" value="NAD(P)-binding Rossmann-like Domain"/>
    <property type="match status" value="1"/>
</dbReference>
<dbReference type="SUPFAM" id="SSF50129">
    <property type="entry name" value="GroES-like"/>
    <property type="match status" value="1"/>
</dbReference>
<keyword evidence="2" id="KW-0560">Oxidoreductase</keyword>
<evidence type="ECO:0000313" key="5">
    <source>
        <dbReference type="Proteomes" id="UP000230002"/>
    </source>
</evidence>
<evidence type="ECO:0000259" key="3">
    <source>
        <dbReference type="SMART" id="SM00829"/>
    </source>
</evidence>
<dbReference type="PANTHER" id="PTHR48106">
    <property type="entry name" value="QUINONE OXIDOREDUCTASE PIG3-RELATED"/>
    <property type="match status" value="1"/>
</dbReference>
<dbReference type="AlphaFoldDB" id="A0A2G8SJB1"/>
<organism evidence="4 5">
    <name type="scientific">Ganoderma sinense ZZ0214-1</name>
    <dbReference type="NCBI Taxonomy" id="1077348"/>
    <lineage>
        <taxon>Eukaryota</taxon>
        <taxon>Fungi</taxon>
        <taxon>Dikarya</taxon>
        <taxon>Basidiomycota</taxon>
        <taxon>Agaricomycotina</taxon>
        <taxon>Agaricomycetes</taxon>
        <taxon>Polyporales</taxon>
        <taxon>Polyporaceae</taxon>
        <taxon>Ganoderma</taxon>
    </lineage>
</organism>
<keyword evidence="5" id="KW-1185">Reference proteome</keyword>
<evidence type="ECO:0000256" key="1">
    <source>
        <dbReference type="ARBA" id="ARBA00022857"/>
    </source>
</evidence>
<dbReference type="Proteomes" id="UP000230002">
    <property type="component" value="Unassembled WGS sequence"/>
</dbReference>
<dbReference type="GO" id="GO:0035925">
    <property type="term" value="F:mRNA 3'-UTR AU-rich region binding"/>
    <property type="evidence" value="ECO:0007669"/>
    <property type="project" value="TreeGrafter"/>
</dbReference>
<dbReference type="STRING" id="1077348.A0A2G8SJB1"/>
<dbReference type="Gene3D" id="3.90.180.10">
    <property type="entry name" value="Medium-chain alcohol dehydrogenases, catalytic domain"/>
    <property type="match status" value="2"/>
</dbReference>
<comment type="caution">
    <text evidence="4">The sequence shown here is derived from an EMBL/GenBank/DDBJ whole genome shotgun (WGS) entry which is preliminary data.</text>
</comment>
<dbReference type="Pfam" id="PF00107">
    <property type="entry name" value="ADH_zinc_N"/>
    <property type="match status" value="1"/>
</dbReference>
<dbReference type="InterPro" id="IPR013149">
    <property type="entry name" value="ADH-like_C"/>
</dbReference>